<reference evidence="2 3" key="1">
    <citation type="submission" date="2015-04" db="EMBL/GenBank/DDBJ databases">
        <title>Whole genome shotgun sequence of Flavihumibacter petaseus NBRC 106054.</title>
        <authorList>
            <person name="Miyazawa S."/>
            <person name="Hosoyama A."/>
            <person name="Hashimoto M."/>
            <person name="Noguchi M."/>
            <person name="Tsuchikane K."/>
            <person name="Ohji S."/>
            <person name="Yamazoe A."/>
            <person name="Ichikawa N."/>
            <person name="Kimura A."/>
            <person name="Fujita N."/>
        </authorList>
    </citation>
    <scope>NUCLEOTIDE SEQUENCE [LARGE SCALE GENOMIC DNA]</scope>
    <source>
        <strain evidence="2 3">NBRC 106054</strain>
    </source>
</reference>
<evidence type="ECO:0000313" key="2">
    <source>
        <dbReference type="EMBL" id="GAO42916.1"/>
    </source>
</evidence>
<name>A0A0E9MZW6_9BACT</name>
<dbReference type="OrthoDB" id="826619at2"/>
<dbReference type="Proteomes" id="UP000033121">
    <property type="component" value="Unassembled WGS sequence"/>
</dbReference>
<evidence type="ECO:0000256" key="1">
    <source>
        <dbReference type="SAM" id="SignalP"/>
    </source>
</evidence>
<dbReference type="PANTHER" id="PTHR37833">
    <property type="entry name" value="LIPOPROTEIN-RELATED"/>
    <property type="match status" value="1"/>
</dbReference>
<dbReference type="InterPro" id="IPR013783">
    <property type="entry name" value="Ig-like_fold"/>
</dbReference>
<dbReference type="EMBL" id="BBWV01000002">
    <property type="protein sequence ID" value="GAO42916.1"/>
    <property type="molecule type" value="Genomic_DNA"/>
</dbReference>
<dbReference type="RefSeq" id="WP_052955688.1">
    <property type="nucleotide sequence ID" value="NZ_BBWV01000002.1"/>
</dbReference>
<accession>A0A0E9MZW6</accession>
<organism evidence="2 3">
    <name type="scientific">Flavihumibacter petaseus NBRC 106054</name>
    <dbReference type="NCBI Taxonomy" id="1220578"/>
    <lineage>
        <taxon>Bacteria</taxon>
        <taxon>Pseudomonadati</taxon>
        <taxon>Bacteroidota</taxon>
        <taxon>Chitinophagia</taxon>
        <taxon>Chitinophagales</taxon>
        <taxon>Chitinophagaceae</taxon>
        <taxon>Flavihumibacter</taxon>
    </lineage>
</organism>
<keyword evidence="3" id="KW-1185">Reference proteome</keyword>
<dbReference type="Pfam" id="PF07610">
    <property type="entry name" value="DUF1573"/>
    <property type="match status" value="1"/>
</dbReference>
<feature type="signal peptide" evidence="1">
    <location>
        <begin position="1"/>
        <end position="19"/>
    </location>
</feature>
<gene>
    <name evidence="2" type="ORF">FPE01S_02_00210</name>
</gene>
<comment type="caution">
    <text evidence="2">The sequence shown here is derived from an EMBL/GenBank/DDBJ whole genome shotgun (WGS) entry which is preliminary data.</text>
</comment>
<evidence type="ECO:0008006" key="4">
    <source>
        <dbReference type="Google" id="ProtNLM"/>
    </source>
</evidence>
<dbReference type="AlphaFoldDB" id="A0A0E9MZW6"/>
<feature type="chain" id="PRO_5002430069" description="DUF1573 domain-containing protein" evidence="1">
    <location>
        <begin position="20"/>
        <end position="157"/>
    </location>
</feature>
<proteinExistence type="predicted"/>
<protein>
    <recommendedName>
        <fullName evidence="4">DUF1573 domain-containing protein</fullName>
    </recommendedName>
</protein>
<dbReference type="STRING" id="1220578.FPE01S_02_00210"/>
<dbReference type="PANTHER" id="PTHR37833:SF1">
    <property type="entry name" value="SIGNAL PEPTIDE PROTEIN"/>
    <property type="match status" value="1"/>
</dbReference>
<dbReference type="InterPro" id="IPR011467">
    <property type="entry name" value="DUF1573"/>
</dbReference>
<sequence length="157" mass="16665">MKRIALTLCAVIISAAIFAQTKTNGANAANADQGIKADQVIRFAEMKYNFGKIKQGVPVTHVFEFTNISAQPLVIESARASCGCTTPTWPQQPTAKGKGNKITAGFNASAVGPFEKTIFVTVTGIALPVELKISGEVLTAEQYAKFEAEKGSKKDGK</sequence>
<keyword evidence="1" id="KW-0732">Signal</keyword>
<evidence type="ECO:0000313" key="3">
    <source>
        <dbReference type="Proteomes" id="UP000033121"/>
    </source>
</evidence>
<dbReference type="Gene3D" id="2.60.40.10">
    <property type="entry name" value="Immunoglobulins"/>
    <property type="match status" value="1"/>
</dbReference>